<accession>A0A6J4S303</accession>
<dbReference type="GO" id="GO:0005524">
    <property type="term" value="F:ATP binding"/>
    <property type="evidence" value="ECO:0007669"/>
    <property type="project" value="InterPro"/>
</dbReference>
<keyword evidence="2" id="KW-0808">Transferase</keyword>
<dbReference type="InterPro" id="IPR006083">
    <property type="entry name" value="PRK/URK"/>
</dbReference>
<dbReference type="InterPro" id="IPR003593">
    <property type="entry name" value="AAA+_ATPase"/>
</dbReference>
<protein>
    <submittedName>
        <fullName evidence="2">Uridine kinase family protein YggC homolog</fullName>
    </submittedName>
</protein>
<sequence length="212" mass="22716">MRPGGPSLDEVVARARGLIATGERRILGITGPPGAGKSTLAELLVARLGREAVIVPMDGFHLAGRELDRLGLADRKGAPETFDGAGFVALLRRLREARGEVVYAPEFRREIEEPIAGAIPVPGDVPLVVTEGNYLLLDRAPWAGVRALLDEVWFVAPPEEERLAWLTARHALHGKDPEAAFRWARGPDQANAVLVAATRARADLVLGPPVVG</sequence>
<name>A0A6J4S303_9ACTN</name>
<dbReference type="AlphaFoldDB" id="A0A6J4S303"/>
<reference evidence="2" key="1">
    <citation type="submission" date="2020-02" db="EMBL/GenBank/DDBJ databases">
        <authorList>
            <person name="Meier V. D."/>
        </authorList>
    </citation>
    <scope>NUCLEOTIDE SEQUENCE</scope>
    <source>
        <strain evidence="2">AVDCRST_MAG13</strain>
    </source>
</reference>
<feature type="domain" description="AAA+ ATPase" evidence="1">
    <location>
        <begin position="23"/>
        <end position="159"/>
    </location>
</feature>
<organism evidence="2">
    <name type="scientific">uncultured Solirubrobacteraceae bacterium</name>
    <dbReference type="NCBI Taxonomy" id="1162706"/>
    <lineage>
        <taxon>Bacteria</taxon>
        <taxon>Bacillati</taxon>
        <taxon>Actinomycetota</taxon>
        <taxon>Thermoleophilia</taxon>
        <taxon>Solirubrobacterales</taxon>
        <taxon>Solirubrobacteraceae</taxon>
        <taxon>environmental samples</taxon>
    </lineage>
</organism>
<dbReference type="GO" id="GO:0016301">
    <property type="term" value="F:kinase activity"/>
    <property type="evidence" value="ECO:0007669"/>
    <property type="project" value="UniProtKB-KW"/>
</dbReference>
<dbReference type="NCBIfam" id="NF006743">
    <property type="entry name" value="PRK09270.1-2"/>
    <property type="match status" value="1"/>
</dbReference>
<proteinExistence type="predicted"/>
<dbReference type="EMBL" id="CADCVO010000253">
    <property type="protein sequence ID" value="CAA9488523.1"/>
    <property type="molecule type" value="Genomic_DNA"/>
</dbReference>
<dbReference type="Gene3D" id="3.40.50.300">
    <property type="entry name" value="P-loop containing nucleotide triphosphate hydrolases"/>
    <property type="match status" value="2"/>
</dbReference>
<gene>
    <name evidence="2" type="ORF">AVDCRST_MAG13-1606</name>
</gene>
<evidence type="ECO:0000313" key="2">
    <source>
        <dbReference type="EMBL" id="CAA9488523.1"/>
    </source>
</evidence>
<keyword evidence="2" id="KW-0418">Kinase</keyword>
<dbReference type="SMART" id="SM00382">
    <property type="entry name" value="AAA"/>
    <property type="match status" value="1"/>
</dbReference>
<dbReference type="Pfam" id="PF00485">
    <property type="entry name" value="PRK"/>
    <property type="match status" value="1"/>
</dbReference>
<evidence type="ECO:0000259" key="1">
    <source>
        <dbReference type="SMART" id="SM00382"/>
    </source>
</evidence>
<dbReference type="InterPro" id="IPR027417">
    <property type="entry name" value="P-loop_NTPase"/>
</dbReference>
<dbReference type="SUPFAM" id="SSF52540">
    <property type="entry name" value="P-loop containing nucleoside triphosphate hydrolases"/>
    <property type="match status" value="1"/>
</dbReference>
<dbReference type="PANTHER" id="PTHR10285">
    <property type="entry name" value="URIDINE KINASE"/>
    <property type="match status" value="1"/>
</dbReference>